<dbReference type="InterPro" id="IPR045101">
    <property type="entry name" value="PTP_PTEN"/>
</dbReference>
<evidence type="ECO:0000256" key="20">
    <source>
        <dbReference type="ARBA" id="ARBA00048832"/>
    </source>
</evidence>
<dbReference type="GO" id="GO:0008285">
    <property type="term" value="P:negative regulation of cell population proliferation"/>
    <property type="evidence" value="ECO:0007669"/>
    <property type="project" value="TreeGrafter"/>
</dbReference>
<evidence type="ECO:0000256" key="9">
    <source>
        <dbReference type="ARBA" id="ARBA00022912"/>
    </source>
</evidence>
<dbReference type="SMART" id="SM01326">
    <property type="entry name" value="PTEN_C2"/>
    <property type="match status" value="1"/>
</dbReference>
<feature type="compositionally biased region" description="Low complexity" evidence="22">
    <location>
        <begin position="440"/>
        <end position="458"/>
    </location>
</feature>
<dbReference type="PROSITE" id="PS51181">
    <property type="entry name" value="PPASE_TENSIN"/>
    <property type="match status" value="1"/>
</dbReference>
<dbReference type="Pfam" id="PF22784">
    <property type="entry name" value="PTP-SAK"/>
    <property type="match status" value="1"/>
</dbReference>
<evidence type="ECO:0000256" key="4">
    <source>
        <dbReference type="ARBA" id="ARBA00013015"/>
    </source>
</evidence>
<feature type="region of interest" description="Disordered" evidence="22">
    <location>
        <begin position="584"/>
        <end position="611"/>
    </location>
</feature>
<evidence type="ECO:0000256" key="1">
    <source>
        <dbReference type="ARBA" id="ARBA00004487"/>
    </source>
</evidence>
<feature type="compositionally biased region" description="Low complexity" evidence="22">
    <location>
        <begin position="1056"/>
        <end position="1078"/>
    </location>
</feature>
<dbReference type="Pfam" id="PF10409">
    <property type="entry name" value="PTEN_C2"/>
    <property type="match status" value="1"/>
</dbReference>
<dbReference type="GO" id="GO:0051896">
    <property type="term" value="P:regulation of phosphatidylinositol 3-kinase/protein kinase B signal transduction"/>
    <property type="evidence" value="ECO:0007669"/>
    <property type="project" value="TreeGrafter"/>
</dbReference>
<dbReference type="SUPFAM" id="SSF52799">
    <property type="entry name" value="(Phosphotyrosine protein) phosphatases II"/>
    <property type="match status" value="1"/>
</dbReference>
<evidence type="ECO:0000256" key="12">
    <source>
        <dbReference type="ARBA" id="ARBA00034256"/>
    </source>
</evidence>
<evidence type="ECO:0000256" key="2">
    <source>
        <dbReference type="ARBA" id="ARBA00004496"/>
    </source>
</evidence>
<feature type="compositionally biased region" description="Low complexity" evidence="22">
    <location>
        <begin position="922"/>
        <end position="934"/>
    </location>
</feature>
<proteinExistence type="evidence at transcript level"/>
<comment type="catalytic activity">
    <reaction evidence="20">
        <text>O-phospho-L-threonyl-[protein] + H2O = L-threonyl-[protein] + phosphate</text>
        <dbReference type="Rhea" id="RHEA:47004"/>
        <dbReference type="Rhea" id="RHEA-COMP:11060"/>
        <dbReference type="Rhea" id="RHEA-COMP:11605"/>
        <dbReference type="ChEBI" id="CHEBI:15377"/>
        <dbReference type="ChEBI" id="CHEBI:30013"/>
        <dbReference type="ChEBI" id="CHEBI:43474"/>
        <dbReference type="ChEBI" id="CHEBI:61977"/>
        <dbReference type="EC" id="3.1.3.16"/>
    </reaction>
    <physiologicalReaction direction="left-to-right" evidence="20">
        <dbReference type="Rhea" id="RHEA:47005"/>
    </physiologicalReaction>
</comment>
<evidence type="ECO:0000259" key="23">
    <source>
        <dbReference type="PROSITE" id="PS50056"/>
    </source>
</evidence>
<evidence type="ECO:0000256" key="13">
    <source>
        <dbReference type="ARBA" id="ARBA00034268"/>
    </source>
</evidence>
<evidence type="ECO:0000256" key="21">
    <source>
        <dbReference type="ARBA" id="ARBA00051341"/>
    </source>
</evidence>
<evidence type="ECO:0000256" key="5">
    <source>
        <dbReference type="ARBA" id="ARBA00013064"/>
    </source>
</evidence>
<feature type="compositionally biased region" description="Low complexity" evidence="22">
    <location>
        <begin position="375"/>
        <end position="396"/>
    </location>
</feature>
<name>U5EGU8_9DIPT</name>
<dbReference type="InterPro" id="IPR003595">
    <property type="entry name" value="Tyr_Pase_cat"/>
</dbReference>
<dbReference type="InterPro" id="IPR029021">
    <property type="entry name" value="Prot-tyrosine_phosphatase-like"/>
</dbReference>
<reference evidence="26" key="1">
    <citation type="journal article" date="2014" name="Insect Biochem. Mol. Biol.">
        <title>An insight into the sialome of the frog biting fly, Corethrella appendiculata.</title>
        <authorList>
            <person name="Ribeiro J.M.C."/>
            <person name="Chagas A.C."/>
            <person name="Pham V.M."/>
            <person name="Lounibos L.P."/>
            <person name="Calvo E."/>
        </authorList>
    </citation>
    <scope>NUCLEOTIDE SEQUENCE</scope>
    <source>
        <tissue evidence="26">Salivary glands</tissue>
    </source>
</reference>
<dbReference type="GO" id="GO:0048870">
    <property type="term" value="P:cell motility"/>
    <property type="evidence" value="ECO:0007669"/>
    <property type="project" value="TreeGrafter"/>
</dbReference>
<feature type="region of interest" description="Disordered" evidence="22">
    <location>
        <begin position="991"/>
        <end position="1014"/>
    </location>
</feature>
<dbReference type="PROSITE" id="PS50056">
    <property type="entry name" value="TYR_PHOSPHATASE_2"/>
    <property type="match status" value="1"/>
</dbReference>
<feature type="region of interest" description="Disordered" evidence="22">
    <location>
        <begin position="816"/>
        <end position="845"/>
    </location>
</feature>
<comment type="catalytic activity">
    <reaction evidence="21">
        <text>O-phospho-L-tyrosyl-[protein] + H2O = L-tyrosyl-[protein] + phosphate</text>
        <dbReference type="Rhea" id="RHEA:10684"/>
        <dbReference type="Rhea" id="RHEA-COMP:10136"/>
        <dbReference type="Rhea" id="RHEA-COMP:20101"/>
        <dbReference type="ChEBI" id="CHEBI:15377"/>
        <dbReference type="ChEBI" id="CHEBI:43474"/>
        <dbReference type="ChEBI" id="CHEBI:46858"/>
        <dbReference type="ChEBI" id="CHEBI:61978"/>
        <dbReference type="EC" id="3.1.3.48"/>
    </reaction>
    <physiologicalReaction direction="left-to-right" evidence="21">
        <dbReference type="Rhea" id="RHEA:10685"/>
    </physiologicalReaction>
</comment>
<feature type="domain" description="Phosphatase tensin-type" evidence="24">
    <location>
        <begin position="23"/>
        <end position="193"/>
    </location>
</feature>
<dbReference type="GO" id="GO:0005634">
    <property type="term" value="C:nucleus"/>
    <property type="evidence" value="ECO:0007669"/>
    <property type="project" value="TreeGrafter"/>
</dbReference>
<protein>
    <recommendedName>
        <fullName evidence="14">Phosphatidylinositol 3,4,5-trisphosphate 3-phosphatase and dual-specificity protein phosphatase PTEN</fullName>
        <ecNumber evidence="6">3.1.3.16</ecNumber>
        <ecNumber evidence="5">3.1.3.48</ecNumber>
        <ecNumber evidence="4">3.1.3.67</ecNumber>
    </recommendedName>
    <alternativeName>
        <fullName evidence="18">Inositol polyphosphate 3-phosphatase</fullName>
    </alternativeName>
</protein>
<dbReference type="EC" id="3.1.3.67" evidence="4"/>
<dbReference type="SMART" id="SM00404">
    <property type="entry name" value="PTPc_motif"/>
    <property type="match status" value="1"/>
</dbReference>
<keyword evidence="8" id="KW-0378">Hydrolase</keyword>
<evidence type="ECO:0000256" key="17">
    <source>
        <dbReference type="ARBA" id="ARBA00043762"/>
    </source>
</evidence>
<comment type="subcellular location">
    <subcellularLocation>
        <location evidence="1">Cell projection</location>
        <location evidence="1">Neuron projection</location>
    </subcellularLocation>
    <subcellularLocation>
        <location evidence="2">Cytoplasm</location>
    </subcellularLocation>
</comment>
<dbReference type="AlphaFoldDB" id="U5EGU8"/>
<dbReference type="InterPro" id="IPR029023">
    <property type="entry name" value="Tensin_phosphatase"/>
</dbReference>
<evidence type="ECO:0000256" key="10">
    <source>
        <dbReference type="ARBA" id="ARBA00023098"/>
    </source>
</evidence>
<dbReference type="GO" id="GO:0004722">
    <property type="term" value="F:protein serine/threonine phosphatase activity"/>
    <property type="evidence" value="ECO:0007669"/>
    <property type="project" value="UniProtKB-EC"/>
</dbReference>
<evidence type="ECO:0000259" key="24">
    <source>
        <dbReference type="PROSITE" id="PS51181"/>
    </source>
</evidence>
<evidence type="ECO:0000256" key="15">
    <source>
        <dbReference type="ARBA" id="ARBA00043734"/>
    </source>
</evidence>
<feature type="region of interest" description="Disordered" evidence="22">
    <location>
        <begin position="1042"/>
        <end position="1082"/>
    </location>
</feature>
<feature type="compositionally biased region" description="Low complexity" evidence="22">
    <location>
        <begin position="945"/>
        <end position="964"/>
    </location>
</feature>
<dbReference type="InterPro" id="IPR057023">
    <property type="entry name" value="PTP-SAK"/>
</dbReference>
<dbReference type="InterPro" id="IPR016130">
    <property type="entry name" value="Tyr_Pase_AS"/>
</dbReference>
<dbReference type="GO" id="GO:0046856">
    <property type="term" value="P:phosphatidylinositol dephosphorylation"/>
    <property type="evidence" value="ECO:0007669"/>
    <property type="project" value="TreeGrafter"/>
</dbReference>
<dbReference type="InterPro" id="IPR000387">
    <property type="entry name" value="Tyr_Pase_dom"/>
</dbReference>
<dbReference type="PROSITE" id="PS51182">
    <property type="entry name" value="C2_TENSIN"/>
    <property type="match status" value="1"/>
</dbReference>
<comment type="similarity">
    <text evidence="3">Belongs to the PTEN phosphatase protein family.</text>
</comment>
<evidence type="ECO:0000256" key="19">
    <source>
        <dbReference type="ARBA" id="ARBA00047986"/>
    </source>
</evidence>
<keyword evidence="10" id="KW-0443">Lipid metabolism</keyword>
<comment type="catalytic activity">
    <reaction evidence="13">
        <text>1,2-dioctanoyl-sn-glycero-3-phospho-(1D-myo-inositol-3,4,5-trisphosphate) + H2O = 1,2-dioctanoyl-sn-glycero-3-phospho-(1D-myo-inositol-4,5-bisphosphate) + phosphate</text>
        <dbReference type="Rhea" id="RHEA:43552"/>
        <dbReference type="ChEBI" id="CHEBI:15377"/>
        <dbReference type="ChEBI" id="CHEBI:43474"/>
        <dbReference type="ChEBI" id="CHEBI:83416"/>
        <dbReference type="ChEBI" id="CHEBI:83419"/>
    </reaction>
    <physiologicalReaction direction="left-to-right" evidence="13">
        <dbReference type="Rhea" id="RHEA:43553"/>
    </physiologicalReaction>
</comment>
<dbReference type="PROSITE" id="PS00383">
    <property type="entry name" value="TYR_PHOSPHATASE_1"/>
    <property type="match status" value="1"/>
</dbReference>
<dbReference type="GO" id="GO:0005829">
    <property type="term" value="C:cytosol"/>
    <property type="evidence" value="ECO:0007669"/>
    <property type="project" value="TreeGrafter"/>
</dbReference>
<dbReference type="EC" id="3.1.3.48" evidence="5"/>
<feature type="domain" description="C2 tensin-type" evidence="25">
    <location>
        <begin position="198"/>
        <end position="335"/>
    </location>
</feature>
<comment type="catalytic activity">
    <reaction evidence="19">
        <text>O-phospho-L-seryl-[protein] + H2O = L-seryl-[protein] + phosphate</text>
        <dbReference type="Rhea" id="RHEA:20629"/>
        <dbReference type="Rhea" id="RHEA-COMP:9863"/>
        <dbReference type="Rhea" id="RHEA-COMP:11604"/>
        <dbReference type="ChEBI" id="CHEBI:15377"/>
        <dbReference type="ChEBI" id="CHEBI:29999"/>
        <dbReference type="ChEBI" id="CHEBI:43474"/>
        <dbReference type="ChEBI" id="CHEBI:83421"/>
        <dbReference type="EC" id="3.1.3.16"/>
    </reaction>
    <physiologicalReaction direction="left-to-right" evidence="19">
        <dbReference type="Rhea" id="RHEA:20630"/>
    </physiologicalReaction>
</comment>
<sequence length="1113" mass="125209">MANSISNIKMTNPIKNLVSKQRKRYTKDGFNLDLTYIRENIIAMGFPAEKLEGVYRNHIDDVVRFLELKHKDNYKIYNLCSERSYDNNKFQRVASYPFEDHNPPNIELIQSFCEDVHKWLSADSKHVAAVHCKAGKGRTGTMICCYMLYSGQFTTAADALNSYGQQRTHDKKGVTIPSQRRYVEYFSLLLKNEKAYKPVTLCISEIKLCPPPTFLTNQQGTVNFSISDIKGQTLHCTPVPEFKRPHPDGYILVKLDRCIPISGDIKVEFSCKTMIRKEKFHFWFNTYFVNETAEVDGDRNLIYTLNKYEIDDVHKDKQHKLCPQDFKAVVMLQEVPSGKFSDNISRLNNHHLRHQHHNNHHQQQQQRHQNHHHNNSTIQTTTNNTSTPPSTINLKQHLNNHNHQNNVLLTNNQHHHLHNNYQHQQQQQQPISQNNLIITPTSETHTPSESSEASSSESSTEEDGWESGELQLQHNNLNSNNNNNFSNNIDDSKRTIINNHKLYYPNDDNYYYGSCIQSSNNNNNKNNNLCSSSSSRSSSNCCIINNNNNSDNKSLTNKNHEIEILENDKIIVTTMTSHLTKSIKFSNNSSSSSTSTFIQPSQSSSSNLTNSNESEKILLAFPLNSKPDTSQKQTNNDSPPPILCRIDKVNLIKQKSKPNLSATTTNVSTSISTSPSSTCNCTNLTKLKMKANSNVSSKHLKEHKLRWLKNMHSDPDLKEKLPKNVKIRKSSAIRIVNKNKLRNRLSCTAANSSVGSNSSSCFDEIDSKIPQIITPTATTTTTQITKPSPSDSNLLSFDYYSSVCDTQLSFGSPCKTPILTISPPPPERGQSPPTSSAQLQSTAATTTNNNKISQLLLTSNNKNTHDDEHVSTTTTAKNSETIIVVAKKSNQNEKLKIGFQPPPTAPQTTMITKKSECDNHINKNNLSDNNLNKFDNSKNEKTSDNNLSSTSTNNNNESLLSNRKSSLKSENSFCNRFLNHFNNHLKNTIKTSASTPAMPSNSSNTNNNNNNINESQLLSSSTLSLSAEKIITVSSLENKQLTKMHDKSDENDDVKSSLSSSLSNITPATAATSTSTSTNRYPTFSFREIRQELQSIIKSHNNNNSQQSNLKNN</sequence>
<dbReference type="GO" id="GO:0016314">
    <property type="term" value="F:phosphatidylinositol-3,4,5-trisphosphate 3-phosphatase activity"/>
    <property type="evidence" value="ECO:0007669"/>
    <property type="project" value="UniProtKB-EC"/>
</dbReference>
<feature type="compositionally biased region" description="Low complexity" evidence="22">
    <location>
        <begin position="992"/>
        <end position="1014"/>
    </location>
</feature>
<comment type="catalytic activity">
    <reaction evidence="12">
        <text>1,2-dihexadecanoyl-sn-glycero-3-phospho-(1D-myo-inositol-3,4,5-trisphosphate) + H2O = 1,2-dihexadecanoyl-sn-glycero-3-phospho-(1D-myo-inositol-4,5-bisphosphate) + phosphate</text>
        <dbReference type="Rhea" id="RHEA:43560"/>
        <dbReference type="ChEBI" id="CHEBI:15377"/>
        <dbReference type="ChEBI" id="CHEBI:43474"/>
        <dbReference type="ChEBI" id="CHEBI:83420"/>
        <dbReference type="ChEBI" id="CHEBI:83423"/>
    </reaction>
    <physiologicalReaction direction="left-to-right" evidence="12">
        <dbReference type="Rhea" id="RHEA:43561"/>
    </physiologicalReaction>
</comment>
<feature type="domain" description="Tyrosine specific protein phosphatases" evidence="23">
    <location>
        <begin position="110"/>
        <end position="181"/>
    </location>
</feature>
<evidence type="ECO:0000259" key="25">
    <source>
        <dbReference type="PROSITE" id="PS51182"/>
    </source>
</evidence>
<dbReference type="EMBL" id="GANO01003297">
    <property type="protein sequence ID" value="JAB56574.1"/>
    <property type="molecule type" value="mRNA"/>
</dbReference>
<dbReference type="Gene3D" id="3.90.190.10">
    <property type="entry name" value="Protein tyrosine phosphatase superfamily"/>
    <property type="match status" value="1"/>
</dbReference>
<keyword evidence="11" id="KW-0966">Cell projection</keyword>
<evidence type="ECO:0000313" key="26">
    <source>
        <dbReference type="EMBL" id="JAB56574.1"/>
    </source>
</evidence>
<feature type="region of interest" description="Disordered" evidence="22">
    <location>
        <begin position="440"/>
        <end position="467"/>
    </location>
</feature>
<dbReference type="GO" id="GO:0005886">
    <property type="term" value="C:plasma membrane"/>
    <property type="evidence" value="ECO:0007669"/>
    <property type="project" value="TreeGrafter"/>
</dbReference>
<dbReference type="PANTHER" id="PTHR12305:SF81">
    <property type="entry name" value="PHOSPHATIDYLINOSITOL 3,4,5-TRISPHOSPHATE 3-PHOSPHATASE AND DUAL-SPECIFICITY PROTEIN PHOSPHATASE PTEN"/>
    <property type="match status" value="1"/>
</dbReference>
<dbReference type="SMART" id="SM01301">
    <property type="entry name" value="PTPlike_phytase"/>
    <property type="match status" value="1"/>
</dbReference>
<feature type="compositionally biased region" description="Low complexity" evidence="22">
    <location>
        <begin position="828"/>
        <end position="845"/>
    </location>
</feature>
<evidence type="ECO:0000256" key="14">
    <source>
        <dbReference type="ARBA" id="ARBA00034338"/>
    </source>
</evidence>
<evidence type="ECO:0000256" key="3">
    <source>
        <dbReference type="ARBA" id="ARBA00007881"/>
    </source>
</evidence>
<evidence type="ECO:0000256" key="16">
    <source>
        <dbReference type="ARBA" id="ARBA00043760"/>
    </source>
</evidence>
<organism evidence="26">
    <name type="scientific">Corethrella appendiculata</name>
    <dbReference type="NCBI Taxonomy" id="1370023"/>
    <lineage>
        <taxon>Eukaryota</taxon>
        <taxon>Metazoa</taxon>
        <taxon>Ecdysozoa</taxon>
        <taxon>Arthropoda</taxon>
        <taxon>Hexapoda</taxon>
        <taxon>Insecta</taxon>
        <taxon>Pterygota</taxon>
        <taxon>Neoptera</taxon>
        <taxon>Endopterygota</taxon>
        <taxon>Diptera</taxon>
        <taxon>Nematocera</taxon>
        <taxon>Culicoidea</taxon>
        <taxon>Chaoboridae</taxon>
        <taxon>Corethrella</taxon>
    </lineage>
</organism>
<dbReference type="GO" id="GO:0004725">
    <property type="term" value="F:protein tyrosine phosphatase activity"/>
    <property type="evidence" value="ECO:0007669"/>
    <property type="project" value="UniProtKB-EC"/>
</dbReference>
<evidence type="ECO:0000256" key="22">
    <source>
        <dbReference type="SAM" id="MobiDB-lite"/>
    </source>
</evidence>
<dbReference type="CDD" id="cd14509">
    <property type="entry name" value="PTP_PTEN"/>
    <property type="match status" value="1"/>
</dbReference>
<dbReference type="SUPFAM" id="SSF49562">
    <property type="entry name" value="C2 domain (Calcium/lipid-binding domain, CaLB)"/>
    <property type="match status" value="1"/>
</dbReference>
<evidence type="ECO:0000256" key="6">
    <source>
        <dbReference type="ARBA" id="ARBA00013081"/>
    </source>
</evidence>
<dbReference type="GO" id="GO:0043491">
    <property type="term" value="P:phosphatidylinositol 3-kinase/protein kinase B signal transduction"/>
    <property type="evidence" value="ECO:0007669"/>
    <property type="project" value="TreeGrafter"/>
</dbReference>
<feature type="region of interest" description="Disordered" evidence="22">
    <location>
        <begin position="919"/>
        <end position="964"/>
    </location>
</feature>
<dbReference type="InterPro" id="IPR035892">
    <property type="entry name" value="C2_domain_sf"/>
</dbReference>
<dbReference type="FunFam" id="3.90.190.10:FF:000029">
    <property type="entry name" value="Phosphatidylinositol 3,4,5-trisphosphate 3-phosphatase and dual-specificity protein phosphatase PTEN"/>
    <property type="match status" value="1"/>
</dbReference>
<dbReference type="InterPro" id="IPR014020">
    <property type="entry name" value="Tensin_C2-dom"/>
</dbReference>
<evidence type="ECO:0000256" key="11">
    <source>
        <dbReference type="ARBA" id="ARBA00023273"/>
    </source>
</evidence>
<evidence type="ECO:0000256" key="8">
    <source>
        <dbReference type="ARBA" id="ARBA00022801"/>
    </source>
</evidence>
<dbReference type="InterPro" id="IPR051281">
    <property type="entry name" value="Dual-spec_lipid-protein_phosph"/>
</dbReference>
<comment type="catalytic activity">
    <reaction evidence="15">
        <text>1D-myo-inositol 1,3,4,5-tetrakisphosphate + H2O = 1D-myo-inositol 1,4,5-trisphosphate + phosphate</text>
        <dbReference type="Rhea" id="RHEA:77155"/>
        <dbReference type="ChEBI" id="CHEBI:15377"/>
        <dbReference type="ChEBI" id="CHEBI:43474"/>
        <dbReference type="ChEBI" id="CHEBI:57895"/>
        <dbReference type="ChEBI" id="CHEBI:203600"/>
    </reaction>
    <physiologicalReaction direction="left-to-right" evidence="15">
        <dbReference type="Rhea" id="RHEA:77156"/>
    </physiologicalReaction>
</comment>
<comment type="catalytic activity">
    <reaction evidence="16">
        <text>a 1,2-diacyl-sn-glycero-3-phospho-(1D-myo-inositol-3,4,5-trisphosphate) + H2O = a 1,2-diacyl-sn-glycero-3-phospho-(1D-myo-inositol-4,5-bisphosphate) + phosphate</text>
        <dbReference type="Rhea" id="RHEA:25017"/>
        <dbReference type="ChEBI" id="CHEBI:15377"/>
        <dbReference type="ChEBI" id="CHEBI:43474"/>
        <dbReference type="ChEBI" id="CHEBI:57836"/>
        <dbReference type="ChEBI" id="CHEBI:58456"/>
        <dbReference type="EC" id="3.1.3.67"/>
    </reaction>
    <physiologicalReaction direction="left-to-right" evidence="16">
        <dbReference type="Rhea" id="RHEA:25018"/>
    </physiologicalReaction>
</comment>
<dbReference type="GO" id="GO:0043005">
    <property type="term" value="C:neuron projection"/>
    <property type="evidence" value="ECO:0007669"/>
    <property type="project" value="UniProtKB-SubCell"/>
</dbReference>
<feature type="region of interest" description="Disordered" evidence="22">
    <location>
        <begin position="355"/>
        <end position="396"/>
    </location>
</feature>
<evidence type="ECO:0000256" key="18">
    <source>
        <dbReference type="ARBA" id="ARBA00044309"/>
    </source>
</evidence>
<dbReference type="PANTHER" id="PTHR12305">
    <property type="entry name" value="PHOSPHATASE WITH HOMOLOGY TO TENSIN"/>
    <property type="match status" value="1"/>
</dbReference>
<dbReference type="EC" id="3.1.3.16" evidence="6"/>
<dbReference type="Gene3D" id="2.60.40.1110">
    <property type="match status" value="1"/>
</dbReference>
<dbReference type="GO" id="GO:0050793">
    <property type="term" value="P:regulation of developmental process"/>
    <property type="evidence" value="ECO:0007669"/>
    <property type="project" value="UniProtKB-ARBA"/>
</dbReference>
<keyword evidence="7" id="KW-0963">Cytoplasm</keyword>
<accession>U5EGU8</accession>
<keyword evidence="9" id="KW-0904">Protein phosphatase</keyword>
<evidence type="ECO:0000256" key="7">
    <source>
        <dbReference type="ARBA" id="ARBA00022490"/>
    </source>
</evidence>
<comment type="catalytic activity">
    <reaction evidence="17">
        <text>1D-myo-inositol 1,3,4,5,6-pentakisphosphate + H2O = 1D-myo-inositol 1,4,5,6-tetrakisphosphate + phosphate</text>
        <dbReference type="Rhea" id="RHEA:77143"/>
        <dbReference type="ChEBI" id="CHEBI:15377"/>
        <dbReference type="ChEBI" id="CHEBI:43474"/>
        <dbReference type="ChEBI" id="CHEBI:57627"/>
        <dbReference type="ChEBI" id="CHEBI:57733"/>
    </reaction>
    <physiologicalReaction direction="left-to-right" evidence="17">
        <dbReference type="Rhea" id="RHEA:77144"/>
    </physiologicalReaction>
</comment>